<evidence type="ECO:0000256" key="1">
    <source>
        <dbReference type="SAM" id="Phobius"/>
    </source>
</evidence>
<evidence type="ECO:0000313" key="3">
    <source>
        <dbReference type="EMBL" id="CAA7401269.1"/>
    </source>
</evidence>
<proteinExistence type="predicted"/>
<keyword evidence="1" id="KW-0812">Transmembrane</keyword>
<accession>A0A7I8J341</accession>
<keyword evidence="4" id="KW-1185">Reference proteome</keyword>
<feature type="transmembrane region" description="Helical" evidence="1">
    <location>
        <begin position="12"/>
        <end position="34"/>
    </location>
</feature>
<dbReference type="AlphaFoldDB" id="A0A7I8J341"/>
<keyword evidence="1" id="KW-0472">Membrane</keyword>
<gene>
    <name evidence="2" type="ORF">SI7747_09011057</name>
    <name evidence="3" type="ORF">SI8410_09011947</name>
</gene>
<protein>
    <submittedName>
        <fullName evidence="2">Uncharacterized protein</fullName>
    </submittedName>
</protein>
<reference evidence="2" key="1">
    <citation type="submission" date="2019-12" db="EMBL/GenBank/DDBJ databases">
        <authorList>
            <person name="Scholz U."/>
            <person name="Mascher M."/>
            <person name="Fiebig A."/>
        </authorList>
    </citation>
    <scope>NUCLEOTIDE SEQUENCE</scope>
</reference>
<evidence type="ECO:0000313" key="2">
    <source>
        <dbReference type="EMBL" id="CAA2625286.1"/>
    </source>
</evidence>
<sequence length="43" mass="4714">MVIITDHSLTLLTHLISLSLVSLSTLLASSLVSLHYHELIISK</sequence>
<dbReference type="EMBL" id="LR746272">
    <property type="protein sequence ID" value="CAA7401269.1"/>
    <property type="molecule type" value="Genomic_DNA"/>
</dbReference>
<dbReference type="EMBL" id="LR743596">
    <property type="protein sequence ID" value="CAA2625286.1"/>
    <property type="molecule type" value="Genomic_DNA"/>
</dbReference>
<organism evidence="2">
    <name type="scientific">Spirodela intermedia</name>
    <name type="common">Intermediate duckweed</name>
    <dbReference type="NCBI Taxonomy" id="51605"/>
    <lineage>
        <taxon>Eukaryota</taxon>
        <taxon>Viridiplantae</taxon>
        <taxon>Streptophyta</taxon>
        <taxon>Embryophyta</taxon>
        <taxon>Tracheophyta</taxon>
        <taxon>Spermatophyta</taxon>
        <taxon>Magnoliopsida</taxon>
        <taxon>Liliopsida</taxon>
        <taxon>Araceae</taxon>
        <taxon>Lemnoideae</taxon>
        <taxon>Spirodela</taxon>
    </lineage>
</organism>
<dbReference type="Proteomes" id="UP000663760">
    <property type="component" value="Chromosome 9"/>
</dbReference>
<name>A0A7I8J341_SPIIN</name>
<evidence type="ECO:0000313" key="4">
    <source>
        <dbReference type="Proteomes" id="UP000663760"/>
    </source>
</evidence>
<keyword evidence="1" id="KW-1133">Transmembrane helix</keyword>